<reference evidence="5 6" key="1">
    <citation type="submission" date="2022-03" db="EMBL/GenBank/DDBJ databases">
        <authorList>
            <person name="Brunel B."/>
        </authorList>
    </citation>
    <scope>NUCLEOTIDE SEQUENCE [LARGE SCALE GENOMIC DNA]</scope>
    <source>
        <strain evidence="5">STM5069sample</strain>
    </source>
</reference>
<dbReference type="InterPro" id="IPR025997">
    <property type="entry name" value="SBP_2_dom"/>
</dbReference>
<evidence type="ECO:0000256" key="1">
    <source>
        <dbReference type="ARBA" id="ARBA00004418"/>
    </source>
</evidence>
<gene>
    <name evidence="5" type="ORF">MES5069_70156</name>
</gene>
<evidence type="ECO:0000313" key="6">
    <source>
        <dbReference type="Proteomes" id="UP001153050"/>
    </source>
</evidence>
<dbReference type="CDD" id="cd06312">
    <property type="entry name" value="PBP1_ABC_sugar_binding-like"/>
    <property type="match status" value="1"/>
</dbReference>
<evidence type="ECO:0000259" key="4">
    <source>
        <dbReference type="Pfam" id="PF13407"/>
    </source>
</evidence>
<evidence type="ECO:0000313" key="5">
    <source>
        <dbReference type="EMBL" id="CAH2408538.1"/>
    </source>
</evidence>
<comment type="caution">
    <text evidence="5">The sequence shown here is derived from an EMBL/GenBank/DDBJ whole genome shotgun (WGS) entry which is preliminary data.</text>
</comment>
<dbReference type="InterPro" id="IPR050555">
    <property type="entry name" value="Bact_Solute-Bind_Prot2"/>
</dbReference>
<keyword evidence="6" id="KW-1185">Reference proteome</keyword>
<dbReference type="PANTHER" id="PTHR30036">
    <property type="entry name" value="D-XYLOSE-BINDING PERIPLASMIC PROTEIN"/>
    <property type="match status" value="1"/>
</dbReference>
<dbReference type="Proteomes" id="UP001153050">
    <property type="component" value="Unassembled WGS sequence"/>
</dbReference>
<name>A0ABM9EGU7_9HYPH</name>
<evidence type="ECO:0000256" key="3">
    <source>
        <dbReference type="SAM" id="SignalP"/>
    </source>
</evidence>
<proteinExistence type="inferred from homology"/>
<keyword evidence="3" id="KW-0732">Signal</keyword>
<dbReference type="RefSeq" id="WP_254021775.1">
    <property type="nucleotide sequence ID" value="NZ_CAKXZT010000168.1"/>
</dbReference>
<comment type="subcellular location">
    <subcellularLocation>
        <location evidence="1">Periplasm</location>
    </subcellularLocation>
</comment>
<comment type="similarity">
    <text evidence="2">Belongs to the bacterial solute-binding protein 2 family.</text>
</comment>
<feature type="signal peptide" evidence="3">
    <location>
        <begin position="1"/>
        <end position="26"/>
    </location>
</feature>
<dbReference type="SUPFAM" id="SSF53822">
    <property type="entry name" value="Periplasmic binding protein-like I"/>
    <property type="match status" value="1"/>
</dbReference>
<dbReference type="Pfam" id="PF13407">
    <property type="entry name" value="Peripla_BP_4"/>
    <property type="match status" value="1"/>
</dbReference>
<dbReference type="PANTHER" id="PTHR30036:SF7">
    <property type="entry name" value="ABC TRANSPORTER PERIPLASMIC-BINDING PROTEIN YPHF"/>
    <property type="match status" value="1"/>
</dbReference>
<protein>
    <submittedName>
        <fullName evidence="5">Sugar ABC transporter substrate-binding protein</fullName>
    </submittedName>
</protein>
<dbReference type="InterPro" id="IPR028082">
    <property type="entry name" value="Peripla_BP_I"/>
</dbReference>
<sequence length="328" mass="33561">MKRITKLLSAIVLAGVAATAATSAMAESKGAKIFVIGGKADDPFWSIVKRGAEDAGKVVEAQGGSVTWLGPQNYDNLGADAADLIRTAISQHADAIVGPDWVPESMDEAFKAVVAAGIPLIIYNAGGLDAADRLGAMNYIGSDDYKAGFAGGEYFGNHDLKNVVCVNTLPGAANLRAQCAGLLAGIAKHGGKGVELPLPMSSFGNPTAVAQALKAHLLQNPDVVGVYTIGNVDANSAANGIMQAGLSDKVKLGGVNMDQTILANIKSGSQLFTIDQQGYLQGYLAVSILNGHVNYGLTVPTREILTGPGVVDASNVDATMAGVQAGAR</sequence>
<feature type="chain" id="PRO_5046453382" evidence="3">
    <location>
        <begin position="27"/>
        <end position="328"/>
    </location>
</feature>
<feature type="domain" description="Periplasmic binding protein" evidence="4">
    <location>
        <begin position="34"/>
        <end position="293"/>
    </location>
</feature>
<evidence type="ECO:0000256" key="2">
    <source>
        <dbReference type="ARBA" id="ARBA00007639"/>
    </source>
</evidence>
<organism evidence="5 6">
    <name type="scientific">Mesorhizobium escarrei</name>
    <dbReference type="NCBI Taxonomy" id="666018"/>
    <lineage>
        <taxon>Bacteria</taxon>
        <taxon>Pseudomonadati</taxon>
        <taxon>Pseudomonadota</taxon>
        <taxon>Alphaproteobacteria</taxon>
        <taxon>Hyphomicrobiales</taxon>
        <taxon>Phyllobacteriaceae</taxon>
        <taxon>Mesorhizobium</taxon>
    </lineage>
</organism>
<dbReference type="Gene3D" id="3.40.50.2300">
    <property type="match status" value="2"/>
</dbReference>
<accession>A0ABM9EGU7</accession>
<dbReference type="EMBL" id="CAKXZT010000168">
    <property type="protein sequence ID" value="CAH2408538.1"/>
    <property type="molecule type" value="Genomic_DNA"/>
</dbReference>